<dbReference type="PROSITE" id="PS51318">
    <property type="entry name" value="TAT"/>
    <property type="match status" value="1"/>
</dbReference>
<evidence type="ECO:0000256" key="2">
    <source>
        <dbReference type="SAM" id="Phobius"/>
    </source>
</evidence>
<accession>A0A918DVL8</accession>
<dbReference type="InterPro" id="IPR006311">
    <property type="entry name" value="TAT_signal"/>
</dbReference>
<evidence type="ECO:0000256" key="1">
    <source>
        <dbReference type="SAM" id="MobiDB-lite"/>
    </source>
</evidence>
<dbReference type="Pfam" id="PF19516">
    <property type="entry name" value="DUF6049"/>
    <property type="match status" value="1"/>
</dbReference>
<keyword evidence="2" id="KW-0812">Transmembrane</keyword>
<dbReference type="RefSeq" id="WP_189131390.1">
    <property type="nucleotide sequence ID" value="NZ_BMMS01000008.1"/>
</dbReference>
<keyword evidence="2" id="KW-0472">Membrane</keyword>
<feature type="compositionally biased region" description="Low complexity" evidence="1">
    <location>
        <begin position="46"/>
        <end position="63"/>
    </location>
</feature>
<feature type="compositionally biased region" description="Polar residues" evidence="1">
    <location>
        <begin position="71"/>
        <end position="88"/>
    </location>
</feature>
<feature type="compositionally biased region" description="Acidic residues" evidence="1">
    <location>
        <begin position="760"/>
        <end position="787"/>
    </location>
</feature>
<dbReference type="InterPro" id="IPR046112">
    <property type="entry name" value="DUF6049"/>
</dbReference>
<feature type="compositionally biased region" description="Low complexity" evidence="1">
    <location>
        <begin position="97"/>
        <end position="107"/>
    </location>
</feature>
<feature type="compositionally biased region" description="Low complexity" evidence="1">
    <location>
        <begin position="749"/>
        <end position="759"/>
    </location>
</feature>
<gene>
    <name evidence="4" type="ORF">GCM10012280_21910</name>
</gene>
<feature type="region of interest" description="Disordered" evidence="1">
    <location>
        <begin position="747"/>
        <end position="826"/>
    </location>
</feature>
<organism evidence="4 5">
    <name type="scientific">Wenjunlia tyrosinilytica</name>
    <dbReference type="NCBI Taxonomy" id="1544741"/>
    <lineage>
        <taxon>Bacteria</taxon>
        <taxon>Bacillati</taxon>
        <taxon>Actinomycetota</taxon>
        <taxon>Actinomycetes</taxon>
        <taxon>Kitasatosporales</taxon>
        <taxon>Streptomycetaceae</taxon>
        <taxon>Wenjunlia</taxon>
    </lineage>
</organism>
<sequence length="826" mass="86432">MGKAARHFGTTPARVRLLRAGALLAGGLLLAGTAYPAQAAAPRRNAAGTAAAKSPAAAPLRTASPAKAPSQPGTGSETAAISLTSITPTVPGDHDTVTVSGTVTNNGRSTITGAHVGLRLGQGGQALGSRSDLSATAGRKGLQASDGSEITGHTQRMAAMAPGISRPFTLKVPVEDLNLGGNGVYQLGVSLYGQDRAAPYGHVLGIERTFLPWYPDPADTQHTRVALAWPLVDRPHLDARTDSDPQQTPVFRDDRLAAELAPGGRLEQMVSIGKNLPVTWVIDPDLLATVDAMAKGYKVADDGETIDKARPGSGSQVAKRWLNELKTTVKSQKVVALPFADPDLASIAHHGRFVPGTLGHLKSATDLAAETTDTILGVRPRTDVAWPFEGAVDRSIVSVARTAGADKVVVGSSALGAGGLNRTPNSPRPIGGGTTALVSDSTLSNTFNGDMAMAGKSTQAVQRFLAETLMITMEAPNTERSVLVTPPRGLAPSAAQSLSTALSAAQDGKWMTPVSLETLEKASPDREAQHAVPGSSRYPAQLRKGELGTNAFREIQNTQASLKTLLSILSQQRRVITPFNTAVLRSMSNSWRGDASGAGTYRSSVAGYLKGLQGAVHVMDKSDVTLSGSSGTVQVTVENNLAQEVRNLHLELTSGQRQRFQVGDPQVVSVAGAHRKSFKFHTSAKANGPVPVVAQLYTENGEPYGKPMTFEVNVKSVTEIVLVVIAFGLLLLVLAGARMYRQRKRSALAQETSETSEALETSEAEDGAEREDDAEADDGAGEEDPSGDDPHTGTKSAGQEAVGADPKPDTCAEGSEPDVSDEKVDR</sequence>
<feature type="region of interest" description="Disordered" evidence="1">
    <location>
        <begin position="46"/>
        <end position="149"/>
    </location>
</feature>
<evidence type="ECO:0000313" key="5">
    <source>
        <dbReference type="Proteomes" id="UP000641932"/>
    </source>
</evidence>
<reference evidence="4" key="2">
    <citation type="submission" date="2020-09" db="EMBL/GenBank/DDBJ databases">
        <authorList>
            <person name="Sun Q."/>
            <person name="Zhou Y."/>
        </authorList>
    </citation>
    <scope>NUCLEOTIDE SEQUENCE</scope>
    <source>
        <strain evidence="4">CGMCC 4.7201</strain>
    </source>
</reference>
<proteinExistence type="predicted"/>
<feature type="signal peptide" evidence="3">
    <location>
        <begin position="1"/>
        <end position="39"/>
    </location>
</feature>
<feature type="chain" id="PRO_5036973243" evidence="3">
    <location>
        <begin position="40"/>
        <end position="826"/>
    </location>
</feature>
<feature type="transmembrane region" description="Helical" evidence="2">
    <location>
        <begin position="720"/>
        <end position="740"/>
    </location>
</feature>
<dbReference type="EMBL" id="BMMS01000008">
    <property type="protein sequence ID" value="GGO86247.1"/>
    <property type="molecule type" value="Genomic_DNA"/>
</dbReference>
<protein>
    <submittedName>
        <fullName evidence="4">Uncharacterized protein</fullName>
    </submittedName>
</protein>
<name>A0A918DVL8_9ACTN</name>
<reference evidence="4" key="1">
    <citation type="journal article" date="2014" name="Int. J. Syst. Evol. Microbiol.">
        <title>Complete genome sequence of Corynebacterium casei LMG S-19264T (=DSM 44701T), isolated from a smear-ripened cheese.</title>
        <authorList>
            <consortium name="US DOE Joint Genome Institute (JGI-PGF)"/>
            <person name="Walter F."/>
            <person name="Albersmeier A."/>
            <person name="Kalinowski J."/>
            <person name="Ruckert C."/>
        </authorList>
    </citation>
    <scope>NUCLEOTIDE SEQUENCE</scope>
    <source>
        <strain evidence="4">CGMCC 4.7201</strain>
    </source>
</reference>
<evidence type="ECO:0000256" key="3">
    <source>
        <dbReference type="SAM" id="SignalP"/>
    </source>
</evidence>
<keyword evidence="3" id="KW-0732">Signal</keyword>
<comment type="caution">
    <text evidence="4">The sequence shown here is derived from an EMBL/GenBank/DDBJ whole genome shotgun (WGS) entry which is preliminary data.</text>
</comment>
<dbReference type="Proteomes" id="UP000641932">
    <property type="component" value="Unassembled WGS sequence"/>
</dbReference>
<evidence type="ECO:0000313" key="4">
    <source>
        <dbReference type="EMBL" id="GGO86247.1"/>
    </source>
</evidence>
<dbReference type="AlphaFoldDB" id="A0A918DVL8"/>
<keyword evidence="5" id="KW-1185">Reference proteome</keyword>
<keyword evidence="2" id="KW-1133">Transmembrane helix</keyword>